<reference evidence="3" key="1">
    <citation type="submission" date="2022-11" db="EMBL/GenBank/DDBJ databases">
        <title>Centuries of genome instability and evolution in soft-shell clam transmissible cancer (bioRxiv).</title>
        <authorList>
            <person name="Hart S.F.M."/>
            <person name="Yonemitsu M.A."/>
            <person name="Giersch R.M."/>
            <person name="Beal B.F."/>
            <person name="Arriagada G."/>
            <person name="Davis B.W."/>
            <person name="Ostrander E.A."/>
            <person name="Goff S.P."/>
            <person name="Metzger M.J."/>
        </authorList>
    </citation>
    <scope>NUCLEOTIDE SEQUENCE</scope>
    <source>
        <strain evidence="3">MELC-2E11</strain>
        <tissue evidence="3">Siphon/mantle</tissue>
    </source>
</reference>
<gene>
    <name evidence="3" type="ORF">MAR_013491</name>
</gene>
<evidence type="ECO:0000256" key="2">
    <source>
        <dbReference type="SAM" id="Phobius"/>
    </source>
</evidence>
<evidence type="ECO:0000313" key="4">
    <source>
        <dbReference type="Proteomes" id="UP001164746"/>
    </source>
</evidence>
<keyword evidence="2" id="KW-0812">Transmembrane</keyword>
<keyword evidence="4" id="KW-1185">Reference proteome</keyword>
<protein>
    <submittedName>
        <fullName evidence="3">Uncharacterized protein</fullName>
    </submittedName>
</protein>
<keyword evidence="2" id="KW-0472">Membrane</keyword>
<evidence type="ECO:0000256" key="1">
    <source>
        <dbReference type="SAM" id="MobiDB-lite"/>
    </source>
</evidence>
<dbReference type="Proteomes" id="UP001164746">
    <property type="component" value="Chromosome 15"/>
</dbReference>
<sequence length="279" mass="30723">MSEVNQTDLGEYDVIVTTGAQPYLEASHPSRKITRYVRPCVDVGLKTSTPDRNDVITKEEAGLPTRSTVRQKRKTFEWHKNLVLCFSILVGFILGFAVCSVMWLTIDKLKQDTIVCELGDNNGDKDDVVTTHSSTNQVRFSSETTTSTTLSGSSSQRTSFESATTTEKTHFSSLSTTTASSPKATTEISSDKTTEYELPTNLQGGIVTSNVSRRLDGNASTARNIPTSEVNDTDMRVYDRMSTTGDQYNLGSNYTSPKYTSNIRPCLDVETSKPDKMTS</sequence>
<name>A0ABY7G023_MYAAR</name>
<feature type="compositionally biased region" description="Low complexity" evidence="1">
    <location>
        <begin position="172"/>
        <end position="186"/>
    </location>
</feature>
<accession>A0ABY7G023</accession>
<dbReference type="EMBL" id="CP111026">
    <property type="protein sequence ID" value="WAR27787.1"/>
    <property type="molecule type" value="Genomic_DNA"/>
</dbReference>
<feature type="region of interest" description="Disordered" evidence="1">
    <location>
        <begin position="139"/>
        <end position="192"/>
    </location>
</feature>
<evidence type="ECO:0000313" key="3">
    <source>
        <dbReference type="EMBL" id="WAR27787.1"/>
    </source>
</evidence>
<feature type="transmembrane region" description="Helical" evidence="2">
    <location>
        <begin position="82"/>
        <end position="106"/>
    </location>
</feature>
<proteinExistence type="predicted"/>
<organism evidence="3 4">
    <name type="scientific">Mya arenaria</name>
    <name type="common">Soft-shell clam</name>
    <dbReference type="NCBI Taxonomy" id="6604"/>
    <lineage>
        <taxon>Eukaryota</taxon>
        <taxon>Metazoa</taxon>
        <taxon>Spiralia</taxon>
        <taxon>Lophotrochozoa</taxon>
        <taxon>Mollusca</taxon>
        <taxon>Bivalvia</taxon>
        <taxon>Autobranchia</taxon>
        <taxon>Heteroconchia</taxon>
        <taxon>Euheterodonta</taxon>
        <taxon>Imparidentia</taxon>
        <taxon>Neoheterodontei</taxon>
        <taxon>Myida</taxon>
        <taxon>Myoidea</taxon>
        <taxon>Myidae</taxon>
        <taxon>Mya</taxon>
    </lineage>
</organism>
<keyword evidence="2" id="KW-1133">Transmembrane helix</keyword>
<feature type="compositionally biased region" description="Low complexity" evidence="1">
    <location>
        <begin position="141"/>
        <end position="159"/>
    </location>
</feature>